<gene>
    <name evidence="1" type="ORF">J2X15_002593</name>
</gene>
<accession>A0ABU1ZRX6</accession>
<keyword evidence="2" id="KW-1185">Reference proteome</keyword>
<dbReference type="EMBL" id="JAVDXO010000005">
    <property type="protein sequence ID" value="MDR7307306.1"/>
    <property type="molecule type" value="Genomic_DNA"/>
</dbReference>
<comment type="caution">
    <text evidence="1">The sequence shown here is derived from an EMBL/GenBank/DDBJ whole genome shotgun (WGS) entry which is preliminary data.</text>
</comment>
<evidence type="ECO:0008006" key="3">
    <source>
        <dbReference type="Google" id="ProtNLM"/>
    </source>
</evidence>
<name>A0ABU1ZRX6_9BURK</name>
<organism evidence="1 2">
    <name type="scientific">Rhodoferax saidenbachensis</name>
    <dbReference type="NCBI Taxonomy" id="1484693"/>
    <lineage>
        <taxon>Bacteria</taxon>
        <taxon>Pseudomonadati</taxon>
        <taxon>Pseudomonadota</taxon>
        <taxon>Betaproteobacteria</taxon>
        <taxon>Burkholderiales</taxon>
        <taxon>Comamonadaceae</taxon>
        <taxon>Rhodoferax</taxon>
    </lineage>
</organism>
<evidence type="ECO:0000313" key="2">
    <source>
        <dbReference type="Proteomes" id="UP001268089"/>
    </source>
</evidence>
<dbReference type="Proteomes" id="UP001268089">
    <property type="component" value="Unassembled WGS sequence"/>
</dbReference>
<dbReference type="Pfam" id="PF08877">
    <property type="entry name" value="MepB-like"/>
    <property type="match status" value="1"/>
</dbReference>
<dbReference type="InterPro" id="IPR038231">
    <property type="entry name" value="MepB-like_sf"/>
</dbReference>
<dbReference type="RefSeq" id="WP_310343462.1">
    <property type="nucleotide sequence ID" value="NZ_JAVDXO010000005.1"/>
</dbReference>
<proteinExistence type="predicted"/>
<reference evidence="1 2" key="1">
    <citation type="submission" date="2023-07" db="EMBL/GenBank/DDBJ databases">
        <title>Sorghum-associated microbial communities from plants grown in Nebraska, USA.</title>
        <authorList>
            <person name="Schachtman D."/>
        </authorList>
    </citation>
    <scope>NUCLEOTIDE SEQUENCE [LARGE SCALE GENOMIC DNA]</scope>
    <source>
        <strain evidence="1 2">BE308</strain>
    </source>
</reference>
<dbReference type="InterPro" id="IPR011235">
    <property type="entry name" value="MepB-like"/>
</dbReference>
<dbReference type="Gene3D" id="3.40.1350.140">
    <property type="entry name" value="MepB-like"/>
    <property type="match status" value="1"/>
</dbReference>
<evidence type="ECO:0000313" key="1">
    <source>
        <dbReference type="EMBL" id="MDR7307306.1"/>
    </source>
</evidence>
<protein>
    <recommendedName>
        <fullName evidence="3">MepB domain containing protein</fullName>
    </recommendedName>
</protein>
<sequence>MHPELLLAHTLLYHPLGWQCSPPQPEAESADYGAYALQVAGLRVRFRAAKITPTKVGQFVTLWQRVGKGPIQPFDMADPVDCCVVSVRRGAQVGQFVFPMAVLRQQGVVSVNGQGGKRALRVYPPWDTTTSRQAEKTQQWQQDCFVDLSGAAVDLARARRLYGL</sequence>
<dbReference type="PIRSF" id="PIRSF032285">
    <property type="entry name" value="UCP032285"/>
    <property type="match status" value="1"/>
</dbReference>